<accession>A0A9W7BJ78</accession>
<dbReference type="SUPFAM" id="SSF49344">
    <property type="entry name" value="CBD9-like"/>
    <property type="match status" value="1"/>
</dbReference>
<dbReference type="GO" id="GO:0004553">
    <property type="term" value="F:hydrolase activity, hydrolyzing O-glycosyl compounds"/>
    <property type="evidence" value="ECO:0007669"/>
    <property type="project" value="InterPro"/>
</dbReference>
<dbReference type="GO" id="GO:0030246">
    <property type="term" value="F:carbohydrate binding"/>
    <property type="evidence" value="ECO:0007669"/>
    <property type="project" value="InterPro"/>
</dbReference>
<dbReference type="PANTHER" id="PTHR35532:SF5">
    <property type="entry name" value="CARBOHYDRATE-BINDING DOMAIN-CONTAINING PROTEIN"/>
    <property type="match status" value="1"/>
</dbReference>
<keyword evidence="4" id="KW-1185">Reference proteome</keyword>
<comment type="caution">
    <text evidence="3">The sequence shown here is derived from an EMBL/GenBank/DDBJ whole genome shotgun (WGS) entry which is preliminary data.</text>
</comment>
<feature type="domain" description="Carbohydrate-binding" evidence="2">
    <location>
        <begin position="58"/>
        <end position="153"/>
    </location>
</feature>
<evidence type="ECO:0000313" key="3">
    <source>
        <dbReference type="EMBL" id="GMH88905.1"/>
    </source>
</evidence>
<name>A0A9W7BJ78_9STRA</name>
<keyword evidence="1" id="KW-0732">Signal</keyword>
<reference evidence="4" key="1">
    <citation type="journal article" date="2023" name="Commun. Biol.">
        <title>Genome analysis of Parmales, the sister group of diatoms, reveals the evolutionary specialization of diatoms from phago-mixotrophs to photoautotrophs.</title>
        <authorList>
            <person name="Ban H."/>
            <person name="Sato S."/>
            <person name="Yoshikawa S."/>
            <person name="Yamada K."/>
            <person name="Nakamura Y."/>
            <person name="Ichinomiya M."/>
            <person name="Sato N."/>
            <person name="Blanc-Mathieu R."/>
            <person name="Endo H."/>
            <person name="Kuwata A."/>
            <person name="Ogata H."/>
        </authorList>
    </citation>
    <scope>NUCLEOTIDE SEQUENCE [LARGE SCALE GENOMIC DNA]</scope>
    <source>
        <strain evidence="4">NIES 3699</strain>
    </source>
</reference>
<dbReference type="InterPro" id="IPR010502">
    <property type="entry name" value="Carb-bd_dom_fam9"/>
</dbReference>
<dbReference type="PANTHER" id="PTHR35532">
    <property type="entry name" value="SIMILAR TO POLYHYDROXYALKANOATE DEPOLYMERASE"/>
    <property type="match status" value="1"/>
</dbReference>
<evidence type="ECO:0000256" key="1">
    <source>
        <dbReference type="SAM" id="SignalP"/>
    </source>
</evidence>
<proteinExistence type="predicted"/>
<evidence type="ECO:0000259" key="2">
    <source>
        <dbReference type="Pfam" id="PF06452"/>
    </source>
</evidence>
<dbReference type="CDD" id="cd09620">
    <property type="entry name" value="CBM9_like_3"/>
    <property type="match status" value="1"/>
</dbReference>
<dbReference type="Proteomes" id="UP001165160">
    <property type="component" value="Unassembled WGS sequence"/>
</dbReference>
<dbReference type="AlphaFoldDB" id="A0A9W7BJ78"/>
<dbReference type="GO" id="GO:0016052">
    <property type="term" value="P:carbohydrate catabolic process"/>
    <property type="evidence" value="ECO:0007669"/>
    <property type="project" value="InterPro"/>
</dbReference>
<organism evidence="3 4">
    <name type="scientific">Triparma verrucosa</name>
    <dbReference type="NCBI Taxonomy" id="1606542"/>
    <lineage>
        <taxon>Eukaryota</taxon>
        <taxon>Sar</taxon>
        <taxon>Stramenopiles</taxon>
        <taxon>Ochrophyta</taxon>
        <taxon>Bolidophyceae</taxon>
        <taxon>Parmales</taxon>
        <taxon>Triparmaceae</taxon>
        <taxon>Triparma</taxon>
    </lineage>
</organism>
<feature type="signal peptide" evidence="1">
    <location>
        <begin position="1"/>
        <end position="18"/>
    </location>
</feature>
<protein>
    <recommendedName>
        <fullName evidence="2">Carbohydrate-binding domain-containing protein</fullName>
    </recommendedName>
</protein>
<dbReference type="EMBL" id="BRXX01000087">
    <property type="protein sequence ID" value="GMH88905.1"/>
    <property type="molecule type" value="Genomic_DNA"/>
</dbReference>
<feature type="chain" id="PRO_5040977447" description="Carbohydrate-binding domain-containing protein" evidence="1">
    <location>
        <begin position="19"/>
        <end position="388"/>
    </location>
</feature>
<dbReference type="Pfam" id="PF06452">
    <property type="entry name" value="CBM9_1"/>
    <property type="match status" value="1"/>
</dbReference>
<dbReference type="Gene3D" id="2.60.40.1190">
    <property type="match status" value="1"/>
</dbReference>
<sequence length="388" mass="43348">MTRILLLLACLCGPYAKALSPAFVGTSKGAFDCSFKASYPRSYKVLKTDKPAPGTGDYNDEFWAQVPWTEDFVDITGNASLTPRFKTAVKIVYDDEYLYFLGKLEEPQVWATLTTDNCVIFNDNDFEIFINPDATTHNYKEIELNAFAHVWDLALNVPYGDGGYENSTRVMDPGFDMLQPSTVATWPTVKSGVTVFPESCINDPSTAPNEGWGVEVRLPLEGIIYNTTSSMPEQGDFWRLDFSRVEWRVLVNETSGEYYKDPAYPNEDNWVWQEIGVVAMHNPDKWGIIQFGGIIGEDDNSVDLYEEWPARQMAMMIYYAEHSFAGANNGTYTTDIQELTKYSPIEGALSSGCGDISVTLPKGGGFVGETTYGGFTALVREDRQLTLK</sequence>
<evidence type="ECO:0000313" key="4">
    <source>
        <dbReference type="Proteomes" id="UP001165160"/>
    </source>
</evidence>
<gene>
    <name evidence="3" type="ORF">TrVE_jg4089</name>
</gene>